<feature type="domain" description="EamA" evidence="2">
    <location>
        <begin position="7"/>
        <end position="142"/>
    </location>
</feature>
<feature type="transmembrane region" description="Helical" evidence="1">
    <location>
        <begin position="269"/>
        <end position="286"/>
    </location>
</feature>
<dbReference type="InterPro" id="IPR000620">
    <property type="entry name" value="EamA_dom"/>
</dbReference>
<dbReference type="Proteomes" id="UP000885822">
    <property type="component" value="Unassembled WGS sequence"/>
</dbReference>
<feature type="transmembrane region" description="Helical" evidence="1">
    <location>
        <begin position="62"/>
        <end position="85"/>
    </location>
</feature>
<accession>A0A831JR23</accession>
<feature type="domain" description="EamA" evidence="2">
    <location>
        <begin position="156"/>
        <end position="286"/>
    </location>
</feature>
<organism evidence="3">
    <name type="scientific">Thiolapillus brandeum</name>
    <dbReference type="NCBI Taxonomy" id="1076588"/>
    <lineage>
        <taxon>Bacteria</taxon>
        <taxon>Pseudomonadati</taxon>
        <taxon>Pseudomonadota</taxon>
        <taxon>Gammaproteobacteria</taxon>
        <taxon>Chromatiales</taxon>
        <taxon>Sedimenticolaceae</taxon>
        <taxon>Thiolapillus</taxon>
    </lineage>
</organism>
<feature type="transmembrane region" description="Helical" evidence="1">
    <location>
        <begin position="215"/>
        <end position="234"/>
    </location>
</feature>
<keyword evidence="1" id="KW-0472">Membrane</keyword>
<dbReference type="PANTHER" id="PTHR22911:SF137">
    <property type="entry name" value="SOLUTE CARRIER FAMILY 35 MEMBER G2-RELATED"/>
    <property type="match status" value="1"/>
</dbReference>
<dbReference type="PANTHER" id="PTHR22911">
    <property type="entry name" value="ACYL-MALONYL CONDENSING ENZYME-RELATED"/>
    <property type="match status" value="1"/>
</dbReference>
<sequence>MASERQALCYALTAVLLWSTVASAFKISLQYLSPIQLLFWASLASVCILGLVLTLQGKLKELLWMPPAPLLRLGLPGLLTPWLYYLVLFKAYDLLPAQEAQPLNYSWAITLSLLAVPVLGHKLRKKQLTAIGLSYFGVLVIATHGDPLSLEFSNGFGVFLALASTLIWASYWLWQTWSKVDPVMALFCNFIFALPFITLTLWLTEGFSLPDQKGLAGALYVGMFEMGLTFVLWLKALQLTRNTVRIANLIYLSPFLSLVMIHFLVGEEILSSSYIGLLLIVAGVLLQQQGSIIRNGNEEETP</sequence>
<gene>
    <name evidence="3" type="ORF">ENG92_01960</name>
</gene>
<feature type="transmembrane region" description="Helical" evidence="1">
    <location>
        <begin position="105"/>
        <end position="121"/>
    </location>
</feature>
<keyword evidence="1" id="KW-0812">Transmembrane</keyword>
<dbReference type="AlphaFoldDB" id="A0A831JR23"/>
<proteinExistence type="predicted"/>
<feature type="transmembrane region" description="Helical" evidence="1">
    <location>
        <begin position="128"/>
        <end position="144"/>
    </location>
</feature>
<feature type="transmembrane region" description="Helical" evidence="1">
    <location>
        <begin position="156"/>
        <end position="174"/>
    </location>
</feature>
<feature type="transmembrane region" description="Helical" evidence="1">
    <location>
        <begin position="183"/>
        <end position="203"/>
    </location>
</feature>
<dbReference type="EMBL" id="DRCV01000089">
    <property type="protein sequence ID" value="HDK37767.1"/>
    <property type="molecule type" value="Genomic_DNA"/>
</dbReference>
<feature type="transmembrane region" description="Helical" evidence="1">
    <location>
        <begin position="246"/>
        <end position="263"/>
    </location>
</feature>
<evidence type="ECO:0000313" key="3">
    <source>
        <dbReference type="EMBL" id="HDK37767.1"/>
    </source>
</evidence>
<dbReference type="SUPFAM" id="SSF103481">
    <property type="entry name" value="Multidrug resistance efflux transporter EmrE"/>
    <property type="match status" value="2"/>
</dbReference>
<dbReference type="GO" id="GO:0016020">
    <property type="term" value="C:membrane"/>
    <property type="evidence" value="ECO:0007669"/>
    <property type="project" value="InterPro"/>
</dbReference>
<dbReference type="InterPro" id="IPR037185">
    <property type="entry name" value="EmrE-like"/>
</dbReference>
<comment type="caution">
    <text evidence="3">The sequence shown here is derived from an EMBL/GenBank/DDBJ whole genome shotgun (WGS) entry which is preliminary data.</text>
</comment>
<reference evidence="3" key="1">
    <citation type="journal article" date="2020" name="mSystems">
        <title>Genome- and Community-Level Interaction Insights into Carbon Utilization and Element Cycling Functions of Hydrothermarchaeota in Hydrothermal Sediment.</title>
        <authorList>
            <person name="Zhou Z."/>
            <person name="Liu Y."/>
            <person name="Xu W."/>
            <person name="Pan J."/>
            <person name="Luo Z.H."/>
            <person name="Li M."/>
        </authorList>
    </citation>
    <scope>NUCLEOTIDE SEQUENCE [LARGE SCALE GENOMIC DNA]</scope>
    <source>
        <strain evidence="3">HyVt-26</strain>
    </source>
</reference>
<feature type="transmembrane region" description="Helical" evidence="1">
    <location>
        <begin position="34"/>
        <end position="55"/>
    </location>
</feature>
<protein>
    <submittedName>
        <fullName evidence="3">DMT family transporter</fullName>
    </submittedName>
</protein>
<dbReference type="Pfam" id="PF00892">
    <property type="entry name" value="EamA"/>
    <property type="match status" value="2"/>
</dbReference>
<evidence type="ECO:0000256" key="1">
    <source>
        <dbReference type="SAM" id="Phobius"/>
    </source>
</evidence>
<name>A0A831JR23_9GAMM</name>
<keyword evidence="1" id="KW-1133">Transmembrane helix</keyword>
<evidence type="ECO:0000259" key="2">
    <source>
        <dbReference type="Pfam" id="PF00892"/>
    </source>
</evidence>